<sequence>MIDVLIERRFTDLVKKGSRFWNVSGVDANVSISGAKVKLESLAALVNGAIAFDSPEESKPAEAEDTFGLYEDLAHSQRGVIIKLELPSGAGLTADSTPLMYQGLEVGQLTKLDLNPGGKVTGEMTVDPSVVTLLRENTRIELRNPKLSLSDANLSALLTGKPSSWYPAMASHAKSSLLCQAKKHCCMNLMF</sequence>
<dbReference type="PANTHER" id="PTHR30462:SF0">
    <property type="entry name" value="INTERMEMBRANE TRANSPORT PROTEIN YEBT"/>
    <property type="match status" value="1"/>
</dbReference>
<dbReference type="PANTHER" id="PTHR30462">
    <property type="entry name" value="INTERMEMBRANE TRANSPORT PROTEIN PQIB-RELATED"/>
    <property type="match status" value="1"/>
</dbReference>
<evidence type="ECO:0000313" key="9">
    <source>
        <dbReference type="Proteomes" id="UP000254079"/>
    </source>
</evidence>
<dbReference type="Pfam" id="PF02470">
    <property type="entry name" value="MlaD"/>
    <property type="match status" value="1"/>
</dbReference>
<reference evidence="8 9" key="1">
    <citation type="submission" date="2018-06" db="EMBL/GenBank/DDBJ databases">
        <authorList>
            <consortium name="Pathogen Informatics"/>
            <person name="Doyle S."/>
        </authorList>
    </citation>
    <scope>NUCLEOTIDE SEQUENCE [LARGE SCALE GENOMIC DNA]</scope>
    <source>
        <strain evidence="8 9">NCTC8622</strain>
    </source>
</reference>
<name>A0A376U8K6_ECOLX</name>
<comment type="subcellular location">
    <subcellularLocation>
        <location evidence="1">Cell inner membrane</location>
    </subcellularLocation>
</comment>
<organism evidence="8 9">
    <name type="scientific">Escherichia coli</name>
    <dbReference type="NCBI Taxonomy" id="562"/>
    <lineage>
        <taxon>Bacteria</taxon>
        <taxon>Pseudomonadati</taxon>
        <taxon>Pseudomonadota</taxon>
        <taxon>Gammaproteobacteria</taxon>
        <taxon>Enterobacterales</taxon>
        <taxon>Enterobacteriaceae</taxon>
        <taxon>Escherichia</taxon>
    </lineage>
</organism>
<evidence type="ECO:0000256" key="4">
    <source>
        <dbReference type="ARBA" id="ARBA00022692"/>
    </source>
</evidence>
<evidence type="ECO:0000256" key="1">
    <source>
        <dbReference type="ARBA" id="ARBA00004533"/>
    </source>
</evidence>
<dbReference type="InterPro" id="IPR051800">
    <property type="entry name" value="PqiA-PqiB_transport"/>
</dbReference>
<evidence type="ECO:0000259" key="7">
    <source>
        <dbReference type="Pfam" id="PF02470"/>
    </source>
</evidence>
<dbReference type="InterPro" id="IPR003399">
    <property type="entry name" value="Mce/MlaD"/>
</dbReference>
<accession>A0A376U8K6</accession>
<dbReference type="GO" id="GO:0005886">
    <property type="term" value="C:plasma membrane"/>
    <property type="evidence" value="ECO:0007669"/>
    <property type="project" value="UniProtKB-SubCell"/>
</dbReference>
<keyword evidence="3" id="KW-0997">Cell inner membrane</keyword>
<dbReference type="EMBL" id="UGCP01000002">
    <property type="protein sequence ID" value="STI85705.1"/>
    <property type="molecule type" value="Genomic_DNA"/>
</dbReference>
<dbReference type="Proteomes" id="UP000254079">
    <property type="component" value="Unassembled WGS sequence"/>
</dbReference>
<keyword evidence="5" id="KW-1133">Transmembrane helix</keyword>
<proteinExistence type="predicted"/>
<feature type="domain" description="Mce/MlaD" evidence="7">
    <location>
        <begin position="79"/>
        <end position="152"/>
    </location>
</feature>
<dbReference type="AlphaFoldDB" id="A0A376U8K6"/>
<evidence type="ECO:0000256" key="5">
    <source>
        <dbReference type="ARBA" id="ARBA00022989"/>
    </source>
</evidence>
<protein>
    <submittedName>
        <fullName evidence="8">Mce-like protein</fullName>
    </submittedName>
</protein>
<evidence type="ECO:0000256" key="6">
    <source>
        <dbReference type="ARBA" id="ARBA00023136"/>
    </source>
</evidence>
<keyword evidence="4" id="KW-0812">Transmembrane</keyword>
<evidence type="ECO:0000256" key="2">
    <source>
        <dbReference type="ARBA" id="ARBA00022475"/>
    </source>
</evidence>
<gene>
    <name evidence="8" type="ORF">NCTC8622_04810</name>
</gene>
<evidence type="ECO:0000313" key="8">
    <source>
        <dbReference type="EMBL" id="STI85705.1"/>
    </source>
</evidence>
<evidence type="ECO:0000256" key="3">
    <source>
        <dbReference type="ARBA" id="ARBA00022519"/>
    </source>
</evidence>
<keyword evidence="2" id="KW-1003">Cell membrane</keyword>
<keyword evidence="6" id="KW-0472">Membrane</keyword>